<dbReference type="AlphaFoldDB" id="A0A918JN68"/>
<dbReference type="PROSITE" id="PS50887">
    <property type="entry name" value="GGDEF"/>
    <property type="match status" value="1"/>
</dbReference>
<dbReference type="RefSeq" id="WP_189405700.1">
    <property type="nucleotide sequence ID" value="NZ_BMXP01000003.1"/>
</dbReference>
<keyword evidence="6" id="KW-1185">Reference proteome</keyword>
<dbReference type="SUPFAM" id="SSF141868">
    <property type="entry name" value="EAL domain-like"/>
    <property type="match status" value="1"/>
</dbReference>
<feature type="transmembrane region" description="Helical" evidence="2">
    <location>
        <begin position="12"/>
        <end position="31"/>
    </location>
</feature>
<evidence type="ECO:0000313" key="6">
    <source>
        <dbReference type="Proteomes" id="UP000631300"/>
    </source>
</evidence>
<dbReference type="SMART" id="SM00052">
    <property type="entry name" value="EAL"/>
    <property type="match status" value="1"/>
</dbReference>
<comment type="cofactor">
    <cofactor evidence="1">
        <name>Mg(2+)</name>
        <dbReference type="ChEBI" id="CHEBI:18420"/>
    </cofactor>
</comment>
<dbReference type="PANTHER" id="PTHR44757:SF2">
    <property type="entry name" value="BIOFILM ARCHITECTURE MAINTENANCE PROTEIN MBAA"/>
    <property type="match status" value="1"/>
</dbReference>
<evidence type="ECO:0000256" key="2">
    <source>
        <dbReference type="SAM" id="Phobius"/>
    </source>
</evidence>
<dbReference type="InterPro" id="IPR043128">
    <property type="entry name" value="Rev_trsase/Diguanyl_cyclase"/>
</dbReference>
<keyword evidence="2" id="KW-0472">Membrane</keyword>
<dbReference type="InterPro" id="IPR001633">
    <property type="entry name" value="EAL_dom"/>
</dbReference>
<gene>
    <name evidence="5" type="ORF">GCM10007391_18750</name>
</gene>
<dbReference type="EMBL" id="BMXP01000003">
    <property type="protein sequence ID" value="GGW85133.1"/>
    <property type="molecule type" value="Genomic_DNA"/>
</dbReference>
<evidence type="ECO:0008006" key="7">
    <source>
        <dbReference type="Google" id="ProtNLM"/>
    </source>
</evidence>
<dbReference type="FunFam" id="3.30.70.270:FF:000001">
    <property type="entry name" value="Diguanylate cyclase domain protein"/>
    <property type="match status" value="1"/>
</dbReference>
<proteinExistence type="predicted"/>
<dbReference type="GO" id="GO:0003824">
    <property type="term" value="F:catalytic activity"/>
    <property type="evidence" value="ECO:0007669"/>
    <property type="project" value="UniProtKB-ARBA"/>
</dbReference>
<dbReference type="InterPro" id="IPR029787">
    <property type="entry name" value="Nucleotide_cyclase"/>
</dbReference>
<accession>A0A918JN68</accession>
<dbReference type="Gene3D" id="3.20.20.450">
    <property type="entry name" value="EAL domain"/>
    <property type="match status" value="1"/>
</dbReference>
<dbReference type="NCBIfam" id="TIGR00254">
    <property type="entry name" value="GGDEF"/>
    <property type="match status" value="1"/>
</dbReference>
<dbReference type="InterPro" id="IPR052155">
    <property type="entry name" value="Biofilm_reg_signaling"/>
</dbReference>
<dbReference type="Proteomes" id="UP000631300">
    <property type="component" value="Unassembled WGS sequence"/>
</dbReference>
<feature type="domain" description="GGDEF" evidence="4">
    <location>
        <begin position="403"/>
        <end position="536"/>
    </location>
</feature>
<feature type="domain" description="EAL" evidence="3">
    <location>
        <begin position="545"/>
        <end position="799"/>
    </location>
</feature>
<dbReference type="SUPFAM" id="SSF55073">
    <property type="entry name" value="Nucleotide cyclase"/>
    <property type="match status" value="1"/>
</dbReference>
<comment type="caution">
    <text evidence="5">The sequence shown here is derived from an EMBL/GenBank/DDBJ whole genome shotgun (WGS) entry which is preliminary data.</text>
</comment>
<protein>
    <recommendedName>
        <fullName evidence="7">EAL domain-containing protein</fullName>
    </recommendedName>
</protein>
<feature type="transmembrane region" description="Helical" evidence="2">
    <location>
        <begin position="278"/>
        <end position="301"/>
    </location>
</feature>
<dbReference type="CDD" id="cd01948">
    <property type="entry name" value="EAL"/>
    <property type="match status" value="1"/>
</dbReference>
<dbReference type="SMART" id="SM00267">
    <property type="entry name" value="GGDEF"/>
    <property type="match status" value="1"/>
</dbReference>
<dbReference type="Pfam" id="PF00563">
    <property type="entry name" value="EAL"/>
    <property type="match status" value="1"/>
</dbReference>
<keyword evidence="2" id="KW-0812">Transmembrane</keyword>
<dbReference type="PANTHER" id="PTHR44757">
    <property type="entry name" value="DIGUANYLATE CYCLASE DGCP"/>
    <property type="match status" value="1"/>
</dbReference>
<organism evidence="5 6">
    <name type="scientific">Alteromonas halophila</name>
    <dbReference type="NCBI Taxonomy" id="516698"/>
    <lineage>
        <taxon>Bacteria</taxon>
        <taxon>Pseudomonadati</taxon>
        <taxon>Pseudomonadota</taxon>
        <taxon>Gammaproteobacteria</taxon>
        <taxon>Alteromonadales</taxon>
        <taxon>Alteromonadaceae</taxon>
        <taxon>Alteromonas/Salinimonas group</taxon>
        <taxon>Alteromonas</taxon>
    </lineage>
</organism>
<reference evidence="5" key="2">
    <citation type="submission" date="2020-09" db="EMBL/GenBank/DDBJ databases">
        <authorList>
            <person name="Sun Q."/>
            <person name="Kim S."/>
        </authorList>
    </citation>
    <scope>NUCLEOTIDE SEQUENCE</scope>
    <source>
        <strain evidence="5">KCTC 22164</strain>
    </source>
</reference>
<dbReference type="CDD" id="cd01949">
    <property type="entry name" value="GGDEF"/>
    <property type="match status" value="1"/>
</dbReference>
<dbReference type="PROSITE" id="PS50883">
    <property type="entry name" value="EAL"/>
    <property type="match status" value="1"/>
</dbReference>
<dbReference type="InterPro" id="IPR035919">
    <property type="entry name" value="EAL_sf"/>
</dbReference>
<evidence type="ECO:0000259" key="4">
    <source>
        <dbReference type="PROSITE" id="PS50887"/>
    </source>
</evidence>
<name>A0A918JN68_9ALTE</name>
<dbReference type="InterPro" id="IPR000160">
    <property type="entry name" value="GGDEF_dom"/>
</dbReference>
<dbReference type="Pfam" id="PF00990">
    <property type="entry name" value="GGDEF"/>
    <property type="match status" value="1"/>
</dbReference>
<reference evidence="5" key="1">
    <citation type="journal article" date="2014" name="Int. J. Syst. Evol. Microbiol.">
        <title>Complete genome sequence of Corynebacterium casei LMG S-19264T (=DSM 44701T), isolated from a smear-ripened cheese.</title>
        <authorList>
            <consortium name="US DOE Joint Genome Institute (JGI-PGF)"/>
            <person name="Walter F."/>
            <person name="Albersmeier A."/>
            <person name="Kalinowski J."/>
            <person name="Ruckert C."/>
        </authorList>
    </citation>
    <scope>NUCLEOTIDE SEQUENCE</scope>
    <source>
        <strain evidence="5">KCTC 22164</strain>
    </source>
</reference>
<dbReference type="Gene3D" id="3.30.70.270">
    <property type="match status" value="1"/>
</dbReference>
<sequence length="812" mass="91355">MRVKLSLTTKVMIILLIMMLSITVVITALLIDQSETSIEREHMQSHNRHVRFLQLYEDVLQNRTVLWLDAFSNAEFIGQADTTEIASALDAASEYLSLNMQVDNYWLYQQRLQHASAPAPDFLEALVARTREELHSVTTVNCQQDCVRYVTLPLMTNDAAVPVMVVATRMVEILSLLTQSTGAHKVAMVTTDANLRSLNISSRLTPENRDYINGIIERLSLSEDLDSLTKEGVRLYFQGKHLLADLLPLDTMNNNPAYILVIQDISSTVAQANQYEQLVVGSAAGIFALFSVLFFAFLSQYGRKLMSLSRRLPLLAEHKFREFEQSNTFSGRKHSTLSDELDVLQHVTTDLATQLEEIDGQMAINTAKLEKMAMFDGLTGLPNRNMLTFQIEKQLNSARHSGDWVALMFMDLDDFKKVNDSYGHDVGDKLLKAAALRISKPLGETDIASRFGGDEFVVLLPDVRDREQIDRTAEQILAQFTTPIEVEDMQFYISVSIGIAITQEATINAVELLRHADIAMYDVKSKQGAGYRVYDAAMNQKVMHKVEMEREARIALNENQFFLALQPQLELKTRKLVGFEALLRWQHPERGLIPPGDFIPLLENTAFMLELDHWVIKRATVLLKDLIRRGFTDVKMAVNVSSGHFIDASLPAFLQEQVIAQDIPPSQLALELTETVLVADLPRATSIMKAIRDMGVMIAIDDFGTGYSSLSYLKSLPADFIKIDQSFIAEMAESMDDRSIVYSTIAMVRSMGLEVIAEGLETAHQYELLCQYECHQGQGYLISRPISEHALWTTLDDKLHQGTWADDLPVCG</sequence>
<evidence type="ECO:0000313" key="5">
    <source>
        <dbReference type="EMBL" id="GGW85133.1"/>
    </source>
</evidence>
<evidence type="ECO:0000259" key="3">
    <source>
        <dbReference type="PROSITE" id="PS50883"/>
    </source>
</evidence>
<keyword evidence="2" id="KW-1133">Transmembrane helix</keyword>
<evidence type="ECO:0000256" key="1">
    <source>
        <dbReference type="ARBA" id="ARBA00001946"/>
    </source>
</evidence>